<accession>A0AAD4F6U9</accession>
<keyword evidence="3" id="KW-0805">Transcription regulation</keyword>
<protein>
    <submittedName>
        <fullName evidence="8">Uncharacterized protein</fullName>
    </submittedName>
</protein>
<dbReference type="Proteomes" id="UP001197093">
    <property type="component" value="Unassembled WGS sequence"/>
</dbReference>
<name>A0AAD4F6U9_9PEZI</name>
<reference evidence="8" key="1">
    <citation type="submission" date="2023-02" db="EMBL/GenBank/DDBJ databases">
        <authorList>
            <person name="Palmer J.M."/>
        </authorList>
    </citation>
    <scope>NUCLEOTIDE SEQUENCE</scope>
    <source>
        <strain evidence="8">FW57</strain>
    </source>
</reference>
<evidence type="ECO:0000256" key="1">
    <source>
        <dbReference type="ARBA" id="ARBA00004123"/>
    </source>
</evidence>
<dbReference type="PANTHER" id="PTHR37534">
    <property type="entry name" value="TRANSCRIPTIONAL ACTIVATOR PROTEIN UGA3"/>
    <property type="match status" value="1"/>
</dbReference>
<comment type="caution">
    <text evidence="8">The sequence shown here is derived from an EMBL/GenBank/DDBJ whole genome shotgun (WGS) entry which is preliminary data.</text>
</comment>
<keyword evidence="9" id="KW-1185">Reference proteome</keyword>
<feature type="compositionally biased region" description="Polar residues" evidence="7">
    <location>
        <begin position="79"/>
        <end position="98"/>
    </location>
</feature>
<proteinExistence type="predicted"/>
<evidence type="ECO:0000256" key="5">
    <source>
        <dbReference type="ARBA" id="ARBA00023163"/>
    </source>
</evidence>
<evidence type="ECO:0000313" key="9">
    <source>
        <dbReference type="Proteomes" id="UP001197093"/>
    </source>
</evidence>
<dbReference type="GO" id="GO:0003677">
    <property type="term" value="F:DNA binding"/>
    <property type="evidence" value="ECO:0007669"/>
    <property type="project" value="UniProtKB-KW"/>
</dbReference>
<dbReference type="PANTHER" id="PTHR37534:SF20">
    <property type="entry name" value="PRO1A C6 ZINK-FINGER PROTEIN"/>
    <property type="match status" value="1"/>
</dbReference>
<feature type="region of interest" description="Disordered" evidence="7">
    <location>
        <begin position="79"/>
        <end position="109"/>
    </location>
</feature>
<evidence type="ECO:0000256" key="3">
    <source>
        <dbReference type="ARBA" id="ARBA00023015"/>
    </source>
</evidence>
<dbReference type="EMBL" id="JAHCVI010000001">
    <property type="protein sequence ID" value="KAG7292837.1"/>
    <property type="molecule type" value="Genomic_DNA"/>
</dbReference>
<evidence type="ECO:0000256" key="4">
    <source>
        <dbReference type="ARBA" id="ARBA00023125"/>
    </source>
</evidence>
<dbReference type="GO" id="GO:0005634">
    <property type="term" value="C:nucleus"/>
    <property type="evidence" value="ECO:0007669"/>
    <property type="project" value="UniProtKB-SubCell"/>
</dbReference>
<evidence type="ECO:0000256" key="7">
    <source>
        <dbReference type="SAM" id="MobiDB-lite"/>
    </source>
</evidence>
<organism evidence="8 9">
    <name type="scientific">Staphylotrichum longicolle</name>
    <dbReference type="NCBI Taxonomy" id="669026"/>
    <lineage>
        <taxon>Eukaryota</taxon>
        <taxon>Fungi</taxon>
        <taxon>Dikarya</taxon>
        <taxon>Ascomycota</taxon>
        <taxon>Pezizomycotina</taxon>
        <taxon>Sordariomycetes</taxon>
        <taxon>Sordariomycetidae</taxon>
        <taxon>Sordariales</taxon>
        <taxon>Chaetomiaceae</taxon>
        <taxon>Staphylotrichum</taxon>
    </lineage>
</organism>
<dbReference type="AlphaFoldDB" id="A0AAD4F6U9"/>
<gene>
    <name evidence="8" type="ORF">NEMBOFW57_002882</name>
</gene>
<evidence type="ECO:0000313" key="8">
    <source>
        <dbReference type="EMBL" id="KAG7292837.1"/>
    </source>
</evidence>
<keyword evidence="4" id="KW-0238">DNA-binding</keyword>
<keyword evidence="2" id="KW-0862">Zinc</keyword>
<dbReference type="Pfam" id="PF11951">
    <property type="entry name" value="Fungal_trans_2"/>
    <property type="match status" value="1"/>
</dbReference>
<dbReference type="InterPro" id="IPR021858">
    <property type="entry name" value="Fun_TF"/>
</dbReference>
<evidence type="ECO:0000256" key="2">
    <source>
        <dbReference type="ARBA" id="ARBA00022833"/>
    </source>
</evidence>
<keyword evidence="6" id="KW-0539">Nucleus</keyword>
<sequence length="585" mass="64992">MDGAELQKQKAEWLKKEVKRKAAHRRERRYLQGLEVRLESLDASLADDSDDAASKNLINATPLSVSTSHSSQVFVGTLDSSPTSGCGGTRTDSTRSCSTPPPGQPSECPVMPNVNLQAKLFPEHEAHSTMMYLDYVFPFLFPYYRPSFVDVGRGWLLVLLTKNKALFHSALSLAGYFYGIVLGTMHDAPTKCQTVNSGTLHEQQGLALQWLRHEMQDIITRGVKGNLAEANRVMASIVQLMTCDVAIAKPGNWTMHLDAAAELFNEIMKHHAITEAGHPCFMLVLLHLGSTPFSWTPKYHPWGSDQAILRFFTAQLIFCDTLGSTALRHPPRLLQWHPHLLTPLDEELMKQMPAASEKEQVTPHINLREFVGVENWVIVSIGEIATLDAWKHEMKRTGSLSVSELVTRAATIEQRLRSSLIALEEASLKQGGTGPADGPQHILQYFAGTFTPQLMHGTKLNTQIWAHAALTYLGVVLSGWQPSSPEIQNSVAQTIELLLSLPSPDCLRTVVWPLTVTGCLANQDQEQIFRDLVAGMGPLKVFGTVRESLEIMEKVWECRAQIDDYPDQWDMATCLNCLGRPALLI</sequence>
<comment type="subcellular location">
    <subcellularLocation>
        <location evidence="1">Nucleus</location>
    </subcellularLocation>
</comment>
<keyword evidence="5" id="KW-0804">Transcription</keyword>
<evidence type="ECO:0000256" key="6">
    <source>
        <dbReference type="ARBA" id="ARBA00023242"/>
    </source>
</evidence>